<dbReference type="Proteomes" id="UP001196413">
    <property type="component" value="Unassembled WGS sequence"/>
</dbReference>
<evidence type="ECO:0000313" key="1">
    <source>
        <dbReference type="EMBL" id="KAJ1371838.1"/>
    </source>
</evidence>
<name>A0AAD5R9A9_PARTN</name>
<gene>
    <name evidence="1" type="ORF">KIN20_033869</name>
</gene>
<reference evidence="1" key="1">
    <citation type="submission" date="2021-06" db="EMBL/GenBank/DDBJ databases">
        <title>Parelaphostrongylus tenuis whole genome reference sequence.</title>
        <authorList>
            <person name="Garwood T.J."/>
            <person name="Larsen P.A."/>
            <person name="Fountain-Jones N.M."/>
            <person name="Garbe J.R."/>
            <person name="Macchietto M.G."/>
            <person name="Kania S.A."/>
            <person name="Gerhold R.W."/>
            <person name="Richards J.E."/>
            <person name="Wolf T.M."/>
        </authorList>
    </citation>
    <scope>NUCLEOTIDE SEQUENCE</scope>
    <source>
        <strain evidence="1">MNPRO001-30</strain>
        <tissue evidence="1">Meninges</tissue>
    </source>
</reference>
<proteinExistence type="predicted"/>
<protein>
    <submittedName>
        <fullName evidence="1">Uncharacterized protein</fullName>
    </submittedName>
</protein>
<sequence length="81" mass="9377">MLGTFPSTHRRLGPAARSRVHSFLTFATLDLLRSISCLKCRFQQQQIWNLSSLRGCVFDQQYLPINTISSAEHFEEMNNEM</sequence>
<dbReference type="AlphaFoldDB" id="A0AAD5R9A9"/>
<dbReference type="EMBL" id="JAHQIW010007050">
    <property type="protein sequence ID" value="KAJ1371838.1"/>
    <property type="molecule type" value="Genomic_DNA"/>
</dbReference>
<keyword evidence="2" id="KW-1185">Reference proteome</keyword>
<evidence type="ECO:0000313" key="2">
    <source>
        <dbReference type="Proteomes" id="UP001196413"/>
    </source>
</evidence>
<accession>A0AAD5R9A9</accession>
<comment type="caution">
    <text evidence="1">The sequence shown here is derived from an EMBL/GenBank/DDBJ whole genome shotgun (WGS) entry which is preliminary data.</text>
</comment>
<organism evidence="1 2">
    <name type="scientific">Parelaphostrongylus tenuis</name>
    <name type="common">Meningeal worm</name>
    <dbReference type="NCBI Taxonomy" id="148309"/>
    <lineage>
        <taxon>Eukaryota</taxon>
        <taxon>Metazoa</taxon>
        <taxon>Ecdysozoa</taxon>
        <taxon>Nematoda</taxon>
        <taxon>Chromadorea</taxon>
        <taxon>Rhabditida</taxon>
        <taxon>Rhabditina</taxon>
        <taxon>Rhabditomorpha</taxon>
        <taxon>Strongyloidea</taxon>
        <taxon>Metastrongylidae</taxon>
        <taxon>Parelaphostrongylus</taxon>
    </lineage>
</organism>